<gene>
    <name evidence="1" type="ORF">IDAT_11165</name>
</gene>
<name>A0A094L0K8_9GAMM</name>
<accession>A0A094L0K8</accession>
<dbReference type="SUPFAM" id="SSF54593">
    <property type="entry name" value="Glyoxalase/Bleomycin resistance protein/Dihydroxybiphenyl dioxygenase"/>
    <property type="match status" value="1"/>
</dbReference>
<dbReference type="OrthoDB" id="674527at2"/>
<keyword evidence="2" id="KW-1185">Reference proteome</keyword>
<dbReference type="EMBL" id="JPIN01000012">
    <property type="protein sequence ID" value="KFZ28138.1"/>
    <property type="molecule type" value="Genomic_DNA"/>
</dbReference>
<dbReference type="GO" id="GO:0016829">
    <property type="term" value="F:lyase activity"/>
    <property type="evidence" value="ECO:0007669"/>
    <property type="project" value="UniProtKB-KW"/>
</dbReference>
<organism evidence="1 2">
    <name type="scientific">Pseudidiomarina atlantica</name>
    <dbReference type="NCBI Taxonomy" id="1517416"/>
    <lineage>
        <taxon>Bacteria</taxon>
        <taxon>Pseudomonadati</taxon>
        <taxon>Pseudomonadota</taxon>
        <taxon>Gammaproteobacteria</taxon>
        <taxon>Alteromonadales</taxon>
        <taxon>Idiomarinaceae</taxon>
        <taxon>Pseudidiomarina</taxon>
    </lineage>
</organism>
<proteinExistence type="predicted"/>
<protein>
    <submittedName>
        <fullName evidence="1">Lactoylglutathione lyase</fullName>
    </submittedName>
</protein>
<dbReference type="Gene3D" id="3.10.180.10">
    <property type="entry name" value="2,3-Dihydroxybiphenyl 1,2-Dioxygenase, domain 1"/>
    <property type="match status" value="1"/>
</dbReference>
<sequence length="114" mass="12996">MDVVDIKAFVPSKDYEISKAFYSEIGFESEFVSEDLTLFQNGDCLFFLQRFFNEDLANNFMLQVCVSDIDTAYSLCSQSKHKTKITPVQSESWGKVFYLWGPVGELLHITELGG</sequence>
<comment type="caution">
    <text evidence="1">The sequence shown here is derived from an EMBL/GenBank/DDBJ whole genome shotgun (WGS) entry which is preliminary data.</text>
</comment>
<dbReference type="Proteomes" id="UP000053718">
    <property type="component" value="Unassembled WGS sequence"/>
</dbReference>
<keyword evidence="1" id="KW-0456">Lyase</keyword>
<dbReference type="InterPro" id="IPR029068">
    <property type="entry name" value="Glyas_Bleomycin-R_OHBP_Dase"/>
</dbReference>
<evidence type="ECO:0000313" key="1">
    <source>
        <dbReference type="EMBL" id="KFZ28138.1"/>
    </source>
</evidence>
<dbReference type="eggNOG" id="COG0346">
    <property type="taxonomic scope" value="Bacteria"/>
</dbReference>
<reference evidence="1 2" key="1">
    <citation type="submission" date="2014-06" db="EMBL/GenBank/DDBJ databases">
        <title>Draft genome sequence of Idiomarina sp. MCCC 1A10513.</title>
        <authorList>
            <person name="Du J."/>
            <person name="Lai Q."/>
            <person name="Shao Z."/>
        </authorList>
    </citation>
    <scope>NUCLEOTIDE SEQUENCE [LARGE SCALE GENOMIC DNA]</scope>
    <source>
        <strain evidence="1 2">MCCC 1A10513</strain>
    </source>
</reference>
<dbReference type="RefSeq" id="WP_034733588.1">
    <property type="nucleotide sequence ID" value="NZ_JPIN01000012.1"/>
</dbReference>
<evidence type="ECO:0000313" key="2">
    <source>
        <dbReference type="Proteomes" id="UP000053718"/>
    </source>
</evidence>
<dbReference type="STRING" id="1517416.IDAT_11165"/>
<dbReference type="AlphaFoldDB" id="A0A094L0K8"/>